<dbReference type="InterPro" id="IPR002123">
    <property type="entry name" value="Plipid/glycerol_acylTrfase"/>
</dbReference>
<dbReference type="GO" id="GO:0003841">
    <property type="term" value="F:1-acylglycerol-3-phosphate O-acyltransferase activity"/>
    <property type="evidence" value="ECO:0007669"/>
    <property type="project" value="UniProtKB-UniRule"/>
</dbReference>
<dbReference type="PANTHER" id="PTHR10434">
    <property type="entry name" value="1-ACYL-SN-GLYCEROL-3-PHOSPHATE ACYLTRANSFERASE"/>
    <property type="match status" value="1"/>
</dbReference>
<organism evidence="10 11">
    <name type="scientific">Spiroplasma sabaudiense Ar-1343</name>
    <dbReference type="NCBI Taxonomy" id="1276257"/>
    <lineage>
        <taxon>Bacteria</taxon>
        <taxon>Bacillati</taxon>
        <taxon>Mycoplasmatota</taxon>
        <taxon>Mollicutes</taxon>
        <taxon>Entomoplasmatales</taxon>
        <taxon>Spiroplasmataceae</taxon>
        <taxon>Spiroplasma</taxon>
    </lineage>
</organism>
<feature type="region of interest" description="Disordered" evidence="8">
    <location>
        <begin position="36"/>
        <end position="58"/>
    </location>
</feature>
<comment type="pathway">
    <text evidence="1">Lipid metabolism.</text>
</comment>
<reference evidence="10 11" key="1">
    <citation type="journal article" date="2014" name="Genome Biol. Evol.">
        <title>Molecular evolution of the substrate utilization strategies and putative virulence factors in mosquito-associated Spiroplasma species.</title>
        <authorList>
            <person name="Chang T.H."/>
            <person name="Lo W.S."/>
            <person name="Ku C."/>
            <person name="Chen L.L."/>
            <person name="Kuo C.H."/>
        </authorList>
    </citation>
    <scope>NUCLEOTIDE SEQUENCE [LARGE SCALE GENOMIC DNA]</scope>
    <source>
        <strain evidence="10">Ar-1343</strain>
    </source>
</reference>
<evidence type="ECO:0000256" key="1">
    <source>
        <dbReference type="ARBA" id="ARBA00005189"/>
    </source>
</evidence>
<dbReference type="STRING" id="1276257.SSABA_v1c05850"/>
<dbReference type="HOGENOM" id="CLU_027938_6_1_14"/>
<evidence type="ECO:0000256" key="2">
    <source>
        <dbReference type="ARBA" id="ARBA00008655"/>
    </source>
</evidence>
<dbReference type="AlphaFoldDB" id="W6AJT2"/>
<dbReference type="InterPro" id="IPR004552">
    <property type="entry name" value="AGP_acyltrans"/>
</dbReference>
<dbReference type="SUPFAM" id="SSF69593">
    <property type="entry name" value="Glycerol-3-phosphate (1)-acyltransferase"/>
    <property type="match status" value="1"/>
</dbReference>
<keyword evidence="4 7" id="KW-0808">Transferase</keyword>
<evidence type="ECO:0000256" key="3">
    <source>
        <dbReference type="ARBA" id="ARBA00022516"/>
    </source>
</evidence>
<dbReference type="KEGG" id="ssab:SSABA_v1c05850"/>
<gene>
    <name evidence="10" type="primary">plsC</name>
    <name evidence="10" type="ORF">SSABA_v1c05850</name>
</gene>
<dbReference type="PANTHER" id="PTHR10434:SF64">
    <property type="entry name" value="1-ACYL-SN-GLYCEROL-3-PHOSPHATE ACYLTRANSFERASE-RELATED"/>
    <property type="match status" value="1"/>
</dbReference>
<comment type="catalytic activity">
    <reaction evidence="7">
        <text>a 1-acyl-sn-glycero-3-phosphate + an acyl-CoA = a 1,2-diacyl-sn-glycero-3-phosphate + CoA</text>
        <dbReference type="Rhea" id="RHEA:19709"/>
        <dbReference type="ChEBI" id="CHEBI:57287"/>
        <dbReference type="ChEBI" id="CHEBI:57970"/>
        <dbReference type="ChEBI" id="CHEBI:58342"/>
        <dbReference type="ChEBI" id="CHEBI:58608"/>
        <dbReference type="EC" id="2.3.1.51"/>
    </reaction>
</comment>
<evidence type="ECO:0000256" key="8">
    <source>
        <dbReference type="SAM" id="MobiDB-lite"/>
    </source>
</evidence>
<keyword evidence="7" id="KW-0594">Phospholipid biosynthesis</keyword>
<keyword evidence="3 7" id="KW-0444">Lipid biosynthesis</keyword>
<dbReference type="GO" id="GO:0016020">
    <property type="term" value="C:membrane"/>
    <property type="evidence" value="ECO:0007669"/>
    <property type="project" value="InterPro"/>
</dbReference>
<dbReference type="SMART" id="SM00563">
    <property type="entry name" value="PlsC"/>
    <property type="match status" value="1"/>
</dbReference>
<evidence type="ECO:0000256" key="7">
    <source>
        <dbReference type="RuleBase" id="RU361267"/>
    </source>
</evidence>
<name>W6AJT2_9MOLU</name>
<evidence type="ECO:0000313" key="10">
    <source>
        <dbReference type="EMBL" id="AHI53989.1"/>
    </source>
</evidence>
<evidence type="ECO:0000256" key="5">
    <source>
        <dbReference type="ARBA" id="ARBA00023098"/>
    </source>
</evidence>
<dbReference type="CDD" id="cd07989">
    <property type="entry name" value="LPLAT_AGPAT-like"/>
    <property type="match status" value="1"/>
</dbReference>
<sequence>MMILSSRNMKGFSKMKEKQKLELEIEESKVTTNELVEAQTDSKSKKSKAEKKAKKDDQGSKNFNKWKLFLIWFIVLMNFRKAKKMARRIKRDPNSYSEEYRYHWVKKIARRMLWLLDVKIQVVDIENWLDRGVILAPNHQSNFDPVALIAINDFSRQQPLAFIAKQELWNDKTFGRFVKLIDAIPLDRQNPRSALNAFKEGKELLNQYHRSLVVFPEGTRSSTQEVGEFQGASMKIAQSAYVPIIPVTIIDSHYVFAKQRPKKLTIKVVFGKPMLPEKFISIKTDILTNNVRKEVIKNMDKYQNFETTSPAKKKEKKKK</sequence>
<protein>
    <recommendedName>
        <fullName evidence="7">1-acyl-sn-glycerol-3-phosphate acyltransferase</fullName>
        <ecNumber evidence="7">2.3.1.51</ecNumber>
    </recommendedName>
</protein>
<keyword evidence="11" id="KW-1185">Reference proteome</keyword>
<feature type="domain" description="Phospholipid/glycerol acyltransferase" evidence="9">
    <location>
        <begin position="133"/>
        <end position="252"/>
    </location>
</feature>
<dbReference type="EC" id="2.3.1.51" evidence="7"/>
<keyword evidence="5 7" id="KW-0443">Lipid metabolism</keyword>
<accession>W6AJT2</accession>
<dbReference type="NCBIfam" id="TIGR00530">
    <property type="entry name" value="AGP_acyltrn"/>
    <property type="match status" value="1"/>
</dbReference>
<comment type="domain">
    <text evidence="7">The HXXXXD motif is essential for acyltransferase activity and may constitute the binding site for the phosphate moiety of the glycerol-3-phosphate.</text>
</comment>
<keyword evidence="6 7" id="KW-0012">Acyltransferase</keyword>
<evidence type="ECO:0000313" key="11">
    <source>
        <dbReference type="Proteomes" id="UP000019265"/>
    </source>
</evidence>
<dbReference type="Pfam" id="PF01553">
    <property type="entry name" value="Acyltransferase"/>
    <property type="match status" value="1"/>
</dbReference>
<comment type="similarity">
    <text evidence="2 7">Belongs to the 1-acyl-sn-glycerol-3-phosphate acyltransferase family.</text>
</comment>
<dbReference type="EMBL" id="CP006934">
    <property type="protein sequence ID" value="AHI53989.1"/>
    <property type="molecule type" value="Genomic_DNA"/>
</dbReference>
<evidence type="ECO:0000256" key="4">
    <source>
        <dbReference type="ARBA" id="ARBA00022679"/>
    </source>
</evidence>
<evidence type="ECO:0000259" key="9">
    <source>
        <dbReference type="SMART" id="SM00563"/>
    </source>
</evidence>
<dbReference type="Proteomes" id="UP000019265">
    <property type="component" value="Chromosome"/>
</dbReference>
<dbReference type="GO" id="GO:0006654">
    <property type="term" value="P:phosphatidic acid biosynthetic process"/>
    <property type="evidence" value="ECO:0007669"/>
    <property type="project" value="TreeGrafter"/>
</dbReference>
<keyword evidence="7" id="KW-1208">Phospholipid metabolism</keyword>
<evidence type="ECO:0000256" key="6">
    <source>
        <dbReference type="ARBA" id="ARBA00023315"/>
    </source>
</evidence>
<dbReference type="PATRIC" id="fig|1276257.3.peg.596"/>
<proteinExistence type="inferred from homology"/>
<dbReference type="eggNOG" id="COG0204">
    <property type="taxonomic scope" value="Bacteria"/>
</dbReference>